<protein>
    <submittedName>
        <fullName evidence="1">Uncharacterized protein</fullName>
    </submittedName>
</protein>
<keyword evidence="2" id="KW-1185">Reference proteome</keyword>
<proteinExistence type="predicted"/>
<dbReference type="Proteomes" id="UP000827872">
    <property type="component" value="Linkage Group LG01"/>
</dbReference>
<evidence type="ECO:0000313" key="2">
    <source>
        <dbReference type="Proteomes" id="UP000827872"/>
    </source>
</evidence>
<accession>A0ACB8GA82</accession>
<organism evidence="1 2">
    <name type="scientific">Sphaerodactylus townsendi</name>
    <dbReference type="NCBI Taxonomy" id="933632"/>
    <lineage>
        <taxon>Eukaryota</taxon>
        <taxon>Metazoa</taxon>
        <taxon>Chordata</taxon>
        <taxon>Craniata</taxon>
        <taxon>Vertebrata</taxon>
        <taxon>Euteleostomi</taxon>
        <taxon>Lepidosauria</taxon>
        <taxon>Squamata</taxon>
        <taxon>Bifurcata</taxon>
        <taxon>Gekkota</taxon>
        <taxon>Sphaerodactylidae</taxon>
        <taxon>Sphaerodactylus</taxon>
    </lineage>
</organism>
<name>A0ACB8GA82_9SAUR</name>
<sequence>MAEVSSQKSSCLSHASYDKCPLKHGQCDINNQGLCSLRLKKLTVLRELDKELSSVLIAVKIQMIDALNPGGAGIAVE</sequence>
<reference evidence="1" key="1">
    <citation type="submission" date="2021-08" db="EMBL/GenBank/DDBJ databases">
        <title>The first chromosome-level gecko genome reveals the dynamic sex chromosomes of Neotropical dwarf geckos (Sphaerodactylidae: Sphaerodactylus).</title>
        <authorList>
            <person name="Pinto B.J."/>
            <person name="Keating S.E."/>
            <person name="Gamble T."/>
        </authorList>
    </citation>
    <scope>NUCLEOTIDE SEQUENCE</scope>
    <source>
        <strain evidence="1">TG3544</strain>
    </source>
</reference>
<gene>
    <name evidence="1" type="ORF">K3G42_016913</name>
</gene>
<evidence type="ECO:0000313" key="1">
    <source>
        <dbReference type="EMBL" id="KAH8016362.1"/>
    </source>
</evidence>
<dbReference type="EMBL" id="CM037614">
    <property type="protein sequence ID" value="KAH8016362.1"/>
    <property type="molecule type" value="Genomic_DNA"/>
</dbReference>
<comment type="caution">
    <text evidence="1">The sequence shown here is derived from an EMBL/GenBank/DDBJ whole genome shotgun (WGS) entry which is preliminary data.</text>
</comment>